<evidence type="ECO:0000313" key="1">
    <source>
        <dbReference type="EMBL" id="KMM72428.1"/>
    </source>
</evidence>
<proteinExistence type="predicted"/>
<organism evidence="1 2">
    <name type="scientific">Coccidioides posadasii RMSCC 3488</name>
    <dbReference type="NCBI Taxonomy" id="454284"/>
    <lineage>
        <taxon>Eukaryota</taxon>
        <taxon>Fungi</taxon>
        <taxon>Dikarya</taxon>
        <taxon>Ascomycota</taxon>
        <taxon>Pezizomycotina</taxon>
        <taxon>Eurotiomycetes</taxon>
        <taxon>Eurotiomycetidae</taxon>
        <taxon>Onygenales</taxon>
        <taxon>Onygenaceae</taxon>
        <taxon>Coccidioides</taxon>
    </lineage>
</organism>
<reference evidence="2" key="2">
    <citation type="journal article" date="2009" name="Genome Res.">
        <title>Comparative genomic analyses of the human fungal pathogens Coccidioides and their relatives.</title>
        <authorList>
            <person name="Sharpton T.J."/>
            <person name="Stajich J.E."/>
            <person name="Rounsley S.D."/>
            <person name="Gardner M.J."/>
            <person name="Wortman J.R."/>
            <person name="Jordar V.S."/>
            <person name="Maiti R."/>
            <person name="Kodira C.D."/>
            <person name="Neafsey D.E."/>
            <person name="Zeng Q."/>
            <person name="Hung C.-Y."/>
            <person name="McMahan C."/>
            <person name="Muszewska A."/>
            <person name="Grynberg M."/>
            <person name="Mandel M.A."/>
            <person name="Kellner E.M."/>
            <person name="Barker B.M."/>
            <person name="Galgiani J.N."/>
            <person name="Orbach M.J."/>
            <person name="Kirkland T.N."/>
            <person name="Cole G.T."/>
            <person name="Henn M.R."/>
            <person name="Birren B.W."/>
            <person name="Taylor J.W."/>
        </authorList>
    </citation>
    <scope>NUCLEOTIDE SEQUENCE [LARGE SCALE GENOMIC DNA]</scope>
    <source>
        <strain evidence="2">RMSCC 3488</strain>
    </source>
</reference>
<reference evidence="2" key="3">
    <citation type="journal article" date="2010" name="Genome Res.">
        <title>Population genomic sequencing of Coccidioides fungi reveals recent hybridization and transposon control.</title>
        <authorList>
            <person name="Neafsey D.E."/>
            <person name="Barker B.M."/>
            <person name="Sharpton T.J."/>
            <person name="Stajich J.E."/>
            <person name="Park D.J."/>
            <person name="Whiston E."/>
            <person name="Hung C.-Y."/>
            <person name="McMahan C."/>
            <person name="White J."/>
            <person name="Sykes S."/>
            <person name="Heiman D."/>
            <person name="Young S."/>
            <person name="Zeng Q."/>
            <person name="Abouelleil A."/>
            <person name="Aftuck L."/>
            <person name="Bessette D."/>
            <person name="Brown A."/>
            <person name="FitzGerald M."/>
            <person name="Lui A."/>
            <person name="Macdonald J.P."/>
            <person name="Priest M."/>
            <person name="Orbach M.J."/>
            <person name="Galgiani J.N."/>
            <person name="Kirkland T.N."/>
            <person name="Cole G.T."/>
            <person name="Birren B.W."/>
            <person name="Henn M.R."/>
            <person name="Taylor J.W."/>
            <person name="Rounsley S.D."/>
        </authorList>
    </citation>
    <scope>NUCLEOTIDE SEQUENCE [LARGE SCALE GENOMIC DNA]</scope>
    <source>
        <strain evidence="2">RMSCC 3488</strain>
    </source>
</reference>
<sequence length="113" mass="12722">MSLSLNEDTLRQWCLQGWPHKLIEADAESCLIDRTPLLYTTTNILRLVLDSTFRSPFARTMAGDGHRLSSDCVSAPVAKIAWPDSCETAPYDNATAKRFNKDLTTYLTAEELR</sequence>
<evidence type="ECO:0000313" key="2">
    <source>
        <dbReference type="Proteomes" id="UP000054567"/>
    </source>
</evidence>
<dbReference type="AlphaFoldDB" id="A0A0J6FPW8"/>
<accession>A0A0J6FPW8</accession>
<dbReference type="VEuPathDB" id="FungiDB:CPAG_08722"/>
<protein>
    <submittedName>
        <fullName evidence="1">Uncharacterized protein</fullName>
    </submittedName>
</protein>
<name>A0A0J6FPW8_COCPO</name>
<reference evidence="1 2" key="1">
    <citation type="submission" date="2007-06" db="EMBL/GenBank/DDBJ databases">
        <title>The Genome Sequence of Coccidioides posadasii RMSCC_3488.</title>
        <authorList>
            <consortium name="Coccidioides Genome Resources Consortium"/>
            <consortium name="The Broad Institute Genome Sequencing Platform"/>
            <person name="Henn M.R."/>
            <person name="Sykes S."/>
            <person name="Young S."/>
            <person name="Jaffe D."/>
            <person name="Berlin A."/>
            <person name="Alvarez P."/>
            <person name="Butler J."/>
            <person name="Gnerre S."/>
            <person name="Grabherr M."/>
            <person name="Mauceli E."/>
            <person name="Brockman W."/>
            <person name="Kodira C."/>
            <person name="Alvarado L."/>
            <person name="Zeng Q."/>
            <person name="Crawford M."/>
            <person name="Antoine C."/>
            <person name="Devon K."/>
            <person name="Galgiani J."/>
            <person name="Orsborn K."/>
            <person name="Lewis M.L."/>
            <person name="Nusbaum C."/>
            <person name="Galagan J."/>
            <person name="Birren B."/>
        </authorList>
    </citation>
    <scope>NUCLEOTIDE SEQUENCE [LARGE SCALE GENOMIC DNA]</scope>
    <source>
        <strain evidence="1 2">RMSCC 3488</strain>
    </source>
</reference>
<dbReference type="Proteomes" id="UP000054567">
    <property type="component" value="Unassembled WGS sequence"/>
</dbReference>
<gene>
    <name evidence="1" type="ORF">CPAG_08722</name>
</gene>
<dbReference type="EMBL" id="DS268114">
    <property type="protein sequence ID" value="KMM72428.1"/>
    <property type="molecule type" value="Genomic_DNA"/>
</dbReference>